<protein>
    <recommendedName>
        <fullName evidence="1">Transposase IS30-like HTH domain-containing protein</fullName>
    </recommendedName>
</protein>
<feature type="domain" description="Transposase IS30-like HTH" evidence="1">
    <location>
        <begin position="2"/>
        <end position="43"/>
    </location>
</feature>
<evidence type="ECO:0000313" key="5">
    <source>
        <dbReference type="Proteomes" id="UP001145145"/>
    </source>
</evidence>
<evidence type="ECO:0000259" key="1">
    <source>
        <dbReference type="Pfam" id="PF13936"/>
    </source>
</evidence>
<keyword evidence="5" id="KW-1185">Reference proteome</keyword>
<dbReference type="Proteomes" id="UP001145094">
    <property type="component" value="Unassembled WGS sequence"/>
</dbReference>
<dbReference type="EMBL" id="BSCH01000007">
    <property type="protein sequence ID" value="GLG89892.1"/>
    <property type="molecule type" value="Genomic_DNA"/>
</dbReference>
<organism evidence="3 4">
    <name type="scientific">Sellimonas catena</name>
    <dbReference type="NCBI Taxonomy" id="2994035"/>
    <lineage>
        <taxon>Bacteria</taxon>
        <taxon>Bacillati</taxon>
        <taxon>Bacillota</taxon>
        <taxon>Clostridia</taxon>
        <taxon>Lachnospirales</taxon>
        <taxon>Lachnospiraceae</taxon>
        <taxon>Sellimonas</taxon>
    </lineage>
</organism>
<dbReference type="Pfam" id="PF13936">
    <property type="entry name" value="HTH_38"/>
    <property type="match status" value="1"/>
</dbReference>
<reference evidence="2" key="1">
    <citation type="submission" date="2022-11" db="EMBL/GenBank/DDBJ databases">
        <title>Draft genome sequence of Sellimonas catena strain 12EGH17.</title>
        <authorList>
            <person name="Hisatomi A."/>
            <person name="Ohkuma M."/>
            <person name="Sakamoto M."/>
        </authorList>
    </citation>
    <scope>NUCLEOTIDE SEQUENCE</scope>
    <source>
        <strain evidence="2">12EGH17</strain>
    </source>
</reference>
<dbReference type="InterPro" id="IPR025246">
    <property type="entry name" value="IS30-like_HTH"/>
</dbReference>
<sequence>MSNKHLTYDDRLTIQAGLQQGLKIAQIAKNIGKDRSTVGREIKAHRRLVSTSKGNNLFLY</sequence>
<evidence type="ECO:0000313" key="4">
    <source>
        <dbReference type="Proteomes" id="UP001145094"/>
    </source>
</evidence>
<gene>
    <name evidence="2" type="ORF">Selli1_22550</name>
    <name evidence="3" type="ORF">Selli2_13190</name>
</gene>
<dbReference type="Proteomes" id="UP001145145">
    <property type="component" value="Unassembled WGS sequence"/>
</dbReference>
<reference evidence="3" key="3">
    <citation type="submission" date="2022-11" db="EMBL/GenBank/DDBJ databases">
        <title>Draft genome sequence of Sellimonas catena strain 18CBH55.</title>
        <authorList>
            <person name="Atsushi H."/>
            <person name="Moriya O."/>
            <person name="Mitsuo S."/>
        </authorList>
    </citation>
    <scope>NUCLEOTIDE SEQUENCE</scope>
    <source>
        <strain evidence="3">18CBH55</strain>
    </source>
</reference>
<dbReference type="EMBL" id="BSBO01000023">
    <property type="protein sequence ID" value="GLG05081.1"/>
    <property type="molecule type" value="Genomic_DNA"/>
</dbReference>
<reference evidence="2" key="2">
    <citation type="submission" date="2022-11" db="EMBL/GenBank/DDBJ databases">
        <title>Draft genome sequence of Sellimonas catena strain 12EGH17.</title>
        <authorList>
            <person name="Atsushi H."/>
            <person name="Moriya O."/>
            <person name="Mitsuo S."/>
        </authorList>
    </citation>
    <scope>NUCLEOTIDE SEQUENCE</scope>
    <source>
        <strain evidence="2">12EGH17</strain>
    </source>
</reference>
<proteinExistence type="predicted"/>
<dbReference type="AlphaFoldDB" id="A0A9W6CEM7"/>
<comment type="caution">
    <text evidence="3">The sequence shown here is derived from an EMBL/GenBank/DDBJ whole genome shotgun (WGS) entry which is preliminary data.</text>
</comment>
<dbReference type="RefSeq" id="WP_281844881.1">
    <property type="nucleotide sequence ID" value="NZ_CP173695.1"/>
</dbReference>
<evidence type="ECO:0000313" key="2">
    <source>
        <dbReference type="EMBL" id="GLG05081.1"/>
    </source>
</evidence>
<accession>A0A9W6CEM7</accession>
<reference evidence="3 5" key="5">
    <citation type="journal article" date="2023" name="Int. J. Syst. Evol. Microbiol.">
        <title>Sellimonas catena sp. nov., isolated from human faeces.</title>
        <authorList>
            <person name="Hisatomi A."/>
            <person name="Ohkuma M."/>
            <person name="Sakamoto M."/>
        </authorList>
    </citation>
    <scope>NUCLEOTIDE SEQUENCE</scope>
    <source>
        <strain evidence="2 5">12EGH17</strain>
        <strain evidence="3">18CBH55</strain>
    </source>
</reference>
<evidence type="ECO:0000313" key="3">
    <source>
        <dbReference type="EMBL" id="GLG89892.1"/>
    </source>
</evidence>
<reference evidence="3" key="4">
    <citation type="submission" date="2022-11" db="EMBL/GenBank/DDBJ databases">
        <title>Draft genome sequence of Sellimonas catena strain 18CBH55.</title>
        <authorList>
            <person name="Hisatomi A."/>
            <person name="Ohkuma M."/>
            <person name="Sakamoto M."/>
        </authorList>
    </citation>
    <scope>NUCLEOTIDE SEQUENCE</scope>
    <source>
        <strain evidence="3">18CBH55</strain>
    </source>
</reference>
<name>A0A9W6CEM7_9FIRM</name>